<gene>
    <name evidence="2" type="ORF">CVM73_36640</name>
</gene>
<accession>A0A2M8QXU2</accession>
<sequence length="27" mass="2823">MVTRTGRASRTPIARIQSVGAGGKRVP</sequence>
<evidence type="ECO:0000313" key="2">
    <source>
        <dbReference type="EMBL" id="PJG50377.1"/>
    </source>
</evidence>
<organism evidence="2 3">
    <name type="scientific">Bradyrhizobium forestalis</name>
    <dbReference type="NCBI Taxonomy" id="1419263"/>
    <lineage>
        <taxon>Bacteria</taxon>
        <taxon>Pseudomonadati</taxon>
        <taxon>Pseudomonadota</taxon>
        <taxon>Alphaproteobacteria</taxon>
        <taxon>Hyphomicrobiales</taxon>
        <taxon>Nitrobacteraceae</taxon>
        <taxon>Bradyrhizobium</taxon>
    </lineage>
</organism>
<proteinExistence type="predicted"/>
<dbReference type="EMBL" id="PGVG01000063">
    <property type="protein sequence ID" value="PJG50377.1"/>
    <property type="molecule type" value="Genomic_DNA"/>
</dbReference>
<reference evidence="2 3" key="1">
    <citation type="submission" date="2017-11" db="EMBL/GenBank/DDBJ databases">
        <title>Bradyrhizobium forestalis sp. nov., an efficient nitrogen-fixing bacterium isolated from nodules of forest legume species in the Amazon.</title>
        <authorList>
            <person name="Costa E.M."/>
            <person name="Guimaraes A."/>
            <person name="Carvalho T.S."/>
            <person name="Rodrigues T.L."/>
            <person name="Ribeiro P.R.A."/>
            <person name="Lebbe L."/>
            <person name="Willems A."/>
            <person name="Moreira F.M.S."/>
        </authorList>
    </citation>
    <scope>NUCLEOTIDE SEQUENCE [LARGE SCALE GENOMIC DNA]</scope>
    <source>
        <strain evidence="2 3">INPA54B</strain>
    </source>
</reference>
<evidence type="ECO:0000313" key="3">
    <source>
        <dbReference type="Proteomes" id="UP000231194"/>
    </source>
</evidence>
<protein>
    <submittedName>
        <fullName evidence="2">Uncharacterized protein</fullName>
    </submittedName>
</protein>
<keyword evidence="3" id="KW-1185">Reference proteome</keyword>
<name>A0A2M8QXU2_9BRAD</name>
<feature type="region of interest" description="Disordered" evidence="1">
    <location>
        <begin position="1"/>
        <end position="27"/>
    </location>
</feature>
<evidence type="ECO:0000256" key="1">
    <source>
        <dbReference type="SAM" id="MobiDB-lite"/>
    </source>
</evidence>
<dbReference type="AlphaFoldDB" id="A0A2M8QXU2"/>
<dbReference type="Proteomes" id="UP000231194">
    <property type="component" value="Unassembled WGS sequence"/>
</dbReference>
<feature type="non-terminal residue" evidence="2">
    <location>
        <position position="27"/>
    </location>
</feature>
<comment type="caution">
    <text evidence="2">The sequence shown here is derived from an EMBL/GenBank/DDBJ whole genome shotgun (WGS) entry which is preliminary data.</text>
</comment>